<keyword evidence="3 5" id="KW-0863">Zinc-finger</keyword>
<dbReference type="FunFam" id="3.30.160.60:FF:000100">
    <property type="entry name" value="Zinc finger 45-like"/>
    <property type="match status" value="1"/>
</dbReference>
<keyword evidence="2" id="KW-0677">Repeat</keyword>
<reference evidence="8" key="1">
    <citation type="journal article" date="2021" name="Mol. Ecol. Resour.">
        <title>Apolygus lucorum genome provides insights into omnivorousness and mesophyll feeding.</title>
        <authorList>
            <person name="Liu Y."/>
            <person name="Liu H."/>
            <person name="Wang H."/>
            <person name="Huang T."/>
            <person name="Liu B."/>
            <person name="Yang B."/>
            <person name="Yin L."/>
            <person name="Li B."/>
            <person name="Zhang Y."/>
            <person name="Zhang S."/>
            <person name="Jiang F."/>
            <person name="Zhang X."/>
            <person name="Ren Y."/>
            <person name="Wang B."/>
            <person name="Wang S."/>
            <person name="Lu Y."/>
            <person name="Wu K."/>
            <person name="Fan W."/>
            <person name="Wang G."/>
        </authorList>
    </citation>
    <scope>NUCLEOTIDE SEQUENCE</scope>
    <source>
        <strain evidence="8">12Hb</strain>
    </source>
</reference>
<dbReference type="GO" id="GO:0008270">
    <property type="term" value="F:zinc ion binding"/>
    <property type="evidence" value="ECO:0007669"/>
    <property type="project" value="UniProtKB-KW"/>
</dbReference>
<evidence type="ECO:0000256" key="3">
    <source>
        <dbReference type="ARBA" id="ARBA00022771"/>
    </source>
</evidence>
<evidence type="ECO:0000313" key="9">
    <source>
        <dbReference type="Proteomes" id="UP000466442"/>
    </source>
</evidence>
<feature type="domain" description="C2H2-type" evidence="7">
    <location>
        <begin position="61"/>
        <end position="88"/>
    </location>
</feature>
<proteinExistence type="predicted"/>
<feature type="compositionally biased region" description="Basic and acidic residues" evidence="6">
    <location>
        <begin position="177"/>
        <end position="186"/>
    </location>
</feature>
<dbReference type="Pfam" id="PF00096">
    <property type="entry name" value="zf-C2H2"/>
    <property type="match status" value="2"/>
</dbReference>
<feature type="compositionally biased region" description="Low complexity" evidence="6">
    <location>
        <begin position="187"/>
        <end position="198"/>
    </location>
</feature>
<keyword evidence="4" id="KW-0862">Zinc</keyword>
<dbReference type="PROSITE" id="PS50157">
    <property type="entry name" value="ZINC_FINGER_C2H2_2"/>
    <property type="match status" value="2"/>
</dbReference>
<evidence type="ECO:0000256" key="1">
    <source>
        <dbReference type="ARBA" id="ARBA00022723"/>
    </source>
</evidence>
<name>A0A8S9WHZ0_APOLU</name>
<dbReference type="InterPro" id="IPR036236">
    <property type="entry name" value="Znf_C2H2_sf"/>
</dbReference>
<protein>
    <recommendedName>
        <fullName evidence="7">C2H2-type domain-containing protein</fullName>
    </recommendedName>
</protein>
<keyword evidence="1" id="KW-0479">Metal-binding</keyword>
<gene>
    <name evidence="8" type="ORF">GE061_020264</name>
</gene>
<dbReference type="OrthoDB" id="10004641at2759"/>
<dbReference type="InterPro" id="IPR013087">
    <property type="entry name" value="Znf_C2H2_type"/>
</dbReference>
<dbReference type="AlphaFoldDB" id="A0A8S9WHZ0"/>
<sequence>MFEYSLLVTGSLRHVCPKCGKSYKYKVGMMNHVRFECGKDRQFLCPHFPAEVDSGDVEKPFTCSDCGRSYKNKKHLLRHERDEYRAKFSGKALARRTENSKKPVTDAVPATVVFGPWKDHNLYQDRAKFSGKALARRTENSKKPVTDAVPATVVFDPNKDHELYQARAKSPGKALARKTENPKKPVPDAVPATVVPGPRKNHKRYQDSTGYTYRIDSTRPDGRYRMKCALNQKGKKCRGSAVMKNIEGTLMISPRAPHDKTCSIITPQRFELWALKQRIFDRCRRDQESTLAAIFEEESLGSPAAGLTSLNQLLPSMRRYRKEKRPETEEIPTGEFDVMIFCLNDPAAEEICVTTPS</sequence>
<feature type="region of interest" description="Disordered" evidence="6">
    <location>
        <begin position="169"/>
        <end position="205"/>
    </location>
</feature>
<evidence type="ECO:0000256" key="6">
    <source>
        <dbReference type="SAM" id="MobiDB-lite"/>
    </source>
</evidence>
<evidence type="ECO:0000256" key="5">
    <source>
        <dbReference type="PROSITE-ProRule" id="PRU00042"/>
    </source>
</evidence>
<feature type="domain" description="C2H2-type" evidence="7">
    <location>
        <begin position="14"/>
        <end position="41"/>
    </location>
</feature>
<comment type="caution">
    <text evidence="8">The sequence shown here is derived from an EMBL/GenBank/DDBJ whole genome shotgun (WGS) entry which is preliminary data.</text>
</comment>
<keyword evidence="9" id="KW-1185">Reference proteome</keyword>
<dbReference type="SMART" id="SM00355">
    <property type="entry name" value="ZnF_C2H2"/>
    <property type="match status" value="2"/>
</dbReference>
<evidence type="ECO:0000256" key="2">
    <source>
        <dbReference type="ARBA" id="ARBA00022737"/>
    </source>
</evidence>
<dbReference type="Proteomes" id="UP000466442">
    <property type="component" value="Unassembled WGS sequence"/>
</dbReference>
<organism evidence="8 9">
    <name type="scientific">Apolygus lucorum</name>
    <name type="common">Small green plant bug</name>
    <name type="synonym">Lygocoris lucorum</name>
    <dbReference type="NCBI Taxonomy" id="248454"/>
    <lineage>
        <taxon>Eukaryota</taxon>
        <taxon>Metazoa</taxon>
        <taxon>Ecdysozoa</taxon>
        <taxon>Arthropoda</taxon>
        <taxon>Hexapoda</taxon>
        <taxon>Insecta</taxon>
        <taxon>Pterygota</taxon>
        <taxon>Neoptera</taxon>
        <taxon>Paraneoptera</taxon>
        <taxon>Hemiptera</taxon>
        <taxon>Heteroptera</taxon>
        <taxon>Panheteroptera</taxon>
        <taxon>Cimicomorpha</taxon>
        <taxon>Miridae</taxon>
        <taxon>Mirini</taxon>
        <taxon>Apolygus</taxon>
    </lineage>
</organism>
<dbReference type="SUPFAM" id="SSF57667">
    <property type="entry name" value="beta-beta-alpha zinc fingers"/>
    <property type="match status" value="1"/>
</dbReference>
<dbReference type="Gene3D" id="3.30.160.60">
    <property type="entry name" value="Classic Zinc Finger"/>
    <property type="match status" value="1"/>
</dbReference>
<evidence type="ECO:0000313" key="8">
    <source>
        <dbReference type="EMBL" id="KAF6197380.1"/>
    </source>
</evidence>
<evidence type="ECO:0000259" key="7">
    <source>
        <dbReference type="PROSITE" id="PS50157"/>
    </source>
</evidence>
<accession>A0A8S9WHZ0</accession>
<evidence type="ECO:0000256" key="4">
    <source>
        <dbReference type="ARBA" id="ARBA00022833"/>
    </source>
</evidence>
<dbReference type="EMBL" id="WIXP02000101">
    <property type="protein sequence ID" value="KAF6197380.1"/>
    <property type="molecule type" value="Genomic_DNA"/>
</dbReference>